<proteinExistence type="predicted"/>
<dbReference type="Proteomes" id="UP001066276">
    <property type="component" value="Chromosome 9"/>
</dbReference>
<organism evidence="1 2">
    <name type="scientific">Pleurodeles waltl</name>
    <name type="common">Iberian ribbed newt</name>
    <dbReference type="NCBI Taxonomy" id="8319"/>
    <lineage>
        <taxon>Eukaryota</taxon>
        <taxon>Metazoa</taxon>
        <taxon>Chordata</taxon>
        <taxon>Craniata</taxon>
        <taxon>Vertebrata</taxon>
        <taxon>Euteleostomi</taxon>
        <taxon>Amphibia</taxon>
        <taxon>Batrachia</taxon>
        <taxon>Caudata</taxon>
        <taxon>Salamandroidea</taxon>
        <taxon>Salamandridae</taxon>
        <taxon>Pleurodelinae</taxon>
        <taxon>Pleurodeles</taxon>
    </lineage>
</organism>
<dbReference type="AlphaFoldDB" id="A0AAV7MRJ2"/>
<gene>
    <name evidence="1" type="ORF">NDU88_002472</name>
</gene>
<reference evidence="1" key="1">
    <citation type="journal article" date="2022" name="bioRxiv">
        <title>Sequencing and chromosome-scale assembly of the giantPleurodeles waltlgenome.</title>
        <authorList>
            <person name="Brown T."/>
            <person name="Elewa A."/>
            <person name="Iarovenko S."/>
            <person name="Subramanian E."/>
            <person name="Araus A.J."/>
            <person name="Petzold A."/>
            <person name="Susuki M."/>
            <person name="Suzuki K.-i.T."/>
            <person name="Hayashi T."/>
            <person name="Toyoda A."/>
            <person name="Oliveira C."/>
            <person name="Osipova E."/>
            <person name="Leigh N.D."/>
            <person name="Simon A."/>
            <person name="Yun M.H."/>
        </authorList>
    </citation>
    <scope>NUCLEOTIDE SEQUENCE</scope>
    <source>
        <strain evidence="1">20211129_DDA</strain>
        <tissue evidence="1">Liver</tissue>
    </source>
</reference>
<name>A0AAV7MRJ2_PLEWA</name>
<sequence>MFLPGCLPTVEAGRLFAPIKSPLSFPDRNILVLSVLSPEFRRDIFGAILIFKKWGNALTKPASPAVATFTLCIESYITLLIMPFVDQGWVQERAHLKARKLSQSQKTEHSPAPSYAHGAAPGAFFQAALGRGIIPVFMEGRASLALAAFCVRVRCGSPAPAGVRDQGGRGRKAAPSLRVRHLAPAKVTYHWKSNRVS</sequence>
<evidence type="ECO:0000313" key="2">
    <source>
        <dbReference type="Proteomes" id="UP001066276"/>
    </source>
</evidence>
<dbReference type="EMBL" id="JANPWB010000013">
    <property type="protein sequence ID" value="KAJ1105064.1"/>
    <property type="molecule type" value="Genomic_DNA"/>
</dbReference>
<comment type="caution">
    <text evidence="1">The sequence shown here is derived from an EMBL/GenBank/DDBJ whole genome shotgun (WGS) entry which is preliminary data.</text>
</comment>
<keyword evidence="2" id="KW-1185">Reference proteome</keyword>
<protein>
    <submittedName>
        <fullName evidence="1">Uncharacterized protein</fullName>
    </submittedName>
</protein>
<evidence type="ECO:0000313" key="1">
    <source>
        <dbReference type="EMBL" id="KAJ1105064.1"/>
    </source>
</evidence>
<accession>A0AAV7MRJ2</accession>